<keyword evidence="3" id="KW-1185">Reference proteome</keyword>
<dbReference type="Proteomes" id="UP000027238">
    <property type="component" value="Unassembled WGS sequence"/>
</dbReference>
<feature type="compositionally biased region" description="Low complexity" evidence="1">
    <location>
        <begin position="47"/>
        <end position="59"/>
    </location>
</feature>
<evidence type="ECO:0000256" key="1">
    <source>
        <dbReference type="SAM" id="MobiDB-lite"/>
    </source>
</evidence>
<name>A0A066XCU0_COLSU</name>
<dbReference type="EMBL" id="JMSE01001191">
    <property type="protein sequence ID" value="KDN63835.1"/>
    <property type="molecule type" value="Genomic_DNA"/>
</dbReference>
<dbReference type="HOGENOM" id="CLU_1695363_0_0_1"/>
<reference evidence="3" key="1">
    <citation type="journal article" date="2014" name="Genome Announc.">
        <title>Draft genome sequence of Colletotrichum sublineola, a destructive pathogen of cultivated sorghum.</title>
        <authorList>
            <person name="Baroncelli R."/>
            <person name="Sanz-Martin J.M."/>
            <person name="Rech G.E."/>
            <person name="Sukno S.A."/>
            <person name="Thon M.R."/>
        </authorList>
    </citation>
    <scope>NUCLEOTIDE SEQUENCE [LARGE SCALE GENOMIC DNA]</scope>
    <source>
        <strain evidence="3">TX430BB</strain>
    </source>
</reference>
<protein>
    <submittedName>
        <fullName evidence="2">Uncharacterized protein</fullName>
    </submittedName>
</protein>
<organism evidence="2 3">
    <name type="scientific">Colletotrichum sublineola</name>
    <name type="common">Sorghum anthracnose fungus</name>
    <dbReference type="NCBI Taxonomy" id="1173701"/>
    <lineage>
        <taxon>Eukaryota</taxon>
        <taxon>Fungi</taxon>
        <taxon>Dikarya</taxon>
        <taxon>Ascomycota</taxon>
        <taxon>Pezizomycotina</taxon>
        <taxon>Sordariomycetes</taxon>
        <taxon>Hypocreomycetidae</taxon>
        <taxon>Glomerellales</taxon>
        <taxon>Glomerellaceae</taxon>
        <taxon>Colletotrichum</taxon>
        <taxon>Colletotrichum graminicola species complex</taxon>
    </lineage>
</organism>
<dbReference type="AlphaFoldDB" id="A0A066XCU0"/>
<comment type="caution">
    <text evidence="2">The sequence shown here is derived from an EMBL/GenBank/DDBJ whole genome shotgun (WGS) entry which is preliminary data.</text>
</comment>
<proteinExistence type="predicted"/>
<sequence>MAEMSNGSYINRSRTQLGRALLVMNSGLDTLYASLSEPAEDGVAKQSDGGPADSGPSSGEANPRWLEHPQGERDLSRPSNGEDFADEEDSHLDKLLVGMLVADFCRDGCLSVLPRHGEAISEEVQKVLCSGRTKRVQANGVLYSFAVRSPSSSSS</sequence>
<gene>
    <name evidence="2" type="ORF">CSUB01_04355</name>
</gene>
<evidence type="ECO:0000313" key="3">
    <source>
        <dbReference type="Proteomes" id="UP000027238"/>
    </source>
</evidence>
<evidence type="ECO:0000313" key="2">
    <source>
        <dbReference type="EMBL" id="KDN63835.1"/>
    </source>
</evidence>
<accession>A0A066XCU0</accession>
<feature type="region of interest" description="Disordered" evidence="1">
    <location>
        <begin position="39"/>
        <end position="88"/>
    </location>
</feature>
<feature type="compositionally biased region" description="Basic and acidic residues" evidence="1">
    <location>
        <begin position="65"/>
        <end position="76"/>
    </location>
</feature>